<feature type="region of interest" description="Disordered" evidence="1">
    <location>
        <begin position="76"/>
        <end position="129"/>
    </location>
</feature>
<keyword evidence="3" id="KW-1185">Reference proteome</keyword>
<sequence length="327" mass="36161">MLANFLTNRLEVREGQTCPTWQPWTEEELLIPPSDPRYYDIPIVSDSHNRIILRVGDVITPPANLADLRATADEGVKRVHHASSGPAKASAKSLEKERVQSNVVVGQSKKLHAPPPPPPAAGPSSIQDTSISTATAKKVKKNKQYQSSSDHPILVAMEEERRLANRGELGRNQHTKMLITTSKDRTEALYVPHTAAPSRRPKKSNQWTFIGPRHLTWSGSAPSCRESRAFYGPSTIAWSKQGYGFRLQNLVDALKSLGELSTLEAKSPVPISLCCREEPPAGMKSCCPSVRYLDAPETKDRSAIPLPGRGRPIERNFVKTISIRILR</sequence>
<accession>A0A409Y2W8</accession>
<dbReference type="InParanoid" id="A0A409Y2W8"/>
<reference evidence="2 3" key="1">
    <citation type="journal article" date="2018" name="Evol. Lett.">
        <title>Horizontal gene cluster transfer increased hallucinogenic mushroom diversity.</title>
        <authorList>
            <person name="Reynolds H.T."/>
            <person name="Vijayakumar V."/>
            <person name="Gluck-Thaler E."/>
            <person name="Korotkin H.B."/>
            <person name="Matheny P.B."/>
            <person name="Slot J.C."/>
        </authorList>
    </citation>
    <scope>NUCLEOTIDE SEQUENCE [LARGE SCALE GENOMIC DNA]</scope>
    <source>
        <strain evidence="2 3">SRW20</strain>
    </source>
</reference>
<dbReference type="AlphaFoldDB" id="A0A409Y2W8"/>
<feature type="compositionally biased region" description="Low complexity" evidence="1">
    <location>
        <begin position="82"/>
        <end position="92"/>
    </location>
</feature>
<evidence type="ECO:0000313" key="3">
    <source>
        <dbReference type="Proteomes" id="UP000284706"/>
    </source>
</evidence>
<proteinExistence type="predicted"/>
<protein>
    <submittedName>
        <fullName evidence="2">Uncharacterized protein</fullName>
    </submittedName>
</protein>
<dbReference type="EMBL" id="NHYE01001262">
    <property type="protein sequence ID" value="PPQ97328.1"/>
    <property type="molecule type" value="Genomic_DNA"/>
</dbReference>
<dbReference type="Proteomes" id="UP000284706">
    <property type="component" value="Unassembled WGS sequence"/>
</dbReference>
<gene>
    <name evidence="2" type="ORF">CVT26_006646</name>
</gene>
<name>A0A409Y2W8_9AGAR</name>
<evidence type="ECO:0000256" key="1">
    <source>
        <dbReference type="SAM" id="MobiDB-lite"/>
    </source>
</evidence>
<comment type="caution">
    <text evidence="2">The sequence shown here is derived from an EMBL/GenBank/DDBJ whole genome shotgun (WGS) entry which is preliminary data.</text>
</comment>
<organism evidence="2 3">
    <name type="scientific">Gymnopilus dilepis</name>
    <dbReference type="NCBI Taxonomy" id="231916"/>
    <lineage>
        <taxon>Eukaryota</taxon>
        <taxon>Fungi</taxon>
        <taxon>Dikarya</taxon>
        <taxon>Basidiomycota</taxon>
        <taxon>Agaricomycotina</taxon>
        <taxon>Agaricomycetes</taxon>
        <taxon>Agaricomycetidae</taxon>
        <taxon>Agaricales</taxon>
        <taxon>Agaricineae</taxon>
        <taxon>Hymenogastraceae</taxon>
        <taxon>Gymnopilus</taxon>
    </lineage>
</organism>
<evidence type="ECO:0000313" key="2">
    <source>
        <dbReference type="EMBL" id="PPQ97328.1"/>
    </source>
</evidence>